<protein>
    <submittedName>
        <fullName evidence="2">Uncharacterized protein</fullName>
    </submittedName>
</protein>
<dbReference type="RefSeq" id="WP_273173559.1">
    <property type="nucleotide sequence ID" value="NZ_JAAXZR010000019.1"/>
</dbReference>
<organism evidence="2 3">
    <name type="scientific">Bifidobacterium crudilactis</name>
    <dbReference type="NCBI Taxonomy" id="327277"/>
    <lineage>
        <taxon>Bacteria</taxon>
        <taxon>Bacillati</taxon>
        <taxon>Actinomycetota</taxon>
        <taxon>Actinomycetes</taxon>
        <taxon>Bifidobacteriales</taxon>
        <taxon>Bifidobacteriaceae</taxon>
        <taxon>Bifidobacterium</taxon>
    </lineage>
</organism>
<proteinExistence type="predicted"/>
<accession>A0A971CZP5</accession>
<name>A0A971CZP5_9BIFI</name>
<gene>
    <name evidence="2" type="ORF">GXW98_05050</name>
</gene>
<dbReference type="Proteomes" id="UP000767327">
    <property type="component" value="Unassembled WGS sequence"/>
</dbReference>
<reference evidence="2" key="2">
    <citation type="submission" date="2020-01" db="EMBL/GenBank/DDBJ databases">
        <authorList>
            <person name="Campanaro S."/>
        </authorList>
    </citation>
    <scope>NUCLEOTIDE SEQUENCE</scope>
    <source>
        <strain evidence="2">AS01afH2WH_6</strain>
    </source>
</reference>
<evidence type="ECO:0000256" key="1">
    <source>
        <dbReference type="SAM" id="MobiDB-lite"/>
    </source>
</evidence>
<feature type="region of interest" description="Disordered" evidence="1">
    <location>
        <begin position="250"/>
        <end position="292"/>
    </location>
</feature>
<feature type="compositionally biased region" description="Low complexity" evidence="1">
    <location>
        <begin position="263"/>
        <end position="288"/>
    </location>
</feature>
<reference evidence="2" key="1">
    <citation type="journal article" date="2020" name="Biotechnol. Biofuels">
        <title>New insights from the biogas microbiome by comprehensive genome-resolved metagenomics of nearly 1600 species originating from multiple anaerobic digesters.</title>
        <authorList>
            <person name="Campanaro S."/>
            <person name="Treu L."/>
            <person name="Rodriguez-R L.M."/>
            <person name="Kovalovszki A."/>
            <person name="Ziels R.M."/>
            <person name="Maus I."/>
            <person name="Zhu X."/>
            <person name="Kougias P.G."/>
            <person name="Basile A."/>
            <person name="Luo G."/>
            <person name="Schluter A."/>
            <person name="Konstantinidis K.T."/>
            <person name="Angelidaki I."/>
        </authorList>
    </citation>
    <scope>NUCLEOTIDE SEQUENCE</scope>
    <source>
        <strain evidence="2">AS01afH2WH_6</strain>
    </source>
</reference>
<dbReference type="AlphaFoldDB" id="A0A971CZP5"/>
<dbReference type="EMBL" id="JAAXZR010000019">
    <property type="protein sequence ID" value="NLT79636.1"/>
    <property type="molecule type" value="Genomic_DNA"/>
</dbReference>
<sequence>MQTVWDSIQLAAPHRPHRPIARGVIAGFVGLVVLVTSSCSPADSALARVEGRAEQETELSPCEVAYQGAQHDQAAFDAAISSVQRSQASRSASEHWIAVAANCTGRFAEGSMNSALALYALSRIEGTSPFSDAIAAVPSDAIAGSHLSSSEASAIALAEDRAGFGIEVLAARSGASSDSLRLSDNHKALAQSLVSLHPETSDPREKVYAVQQLLAHPATITDSVTGLSTTTSGQIEMDTARAIVEAMTVTKSSSENDTDGDDASASASSSSSSSSSTSTSTSTSASSSNRNAEDSIQALTVAARITASRAATAFALGFPAFRAAVLTPARS</sequence>
<comment type="caution">
    <text evidence="2">The sequence shown here is derived from an EMBL/GenBank/DDBJ whole genome shotgun (WGS) entry which is preliminary data.</text>
</comment>
<evidence type="ECO:0000313" key="2">
    <source>
        <dbReference type="EMBL" id="NLT79636.1"/>
    </source>
</evidence>
<evidence type="ECO:0000313" key="3">
    <source>
        <dbReference type="Proteomes" id="UP000767327"/>
    </source>
</evidence>